<feature type="active site" description="Proton donor/acceptor" evidence="7">
    <location>
        <position position="174"/>
    </location>
</feature>
<evidence type="ECO:0000256" key="5">
    <source>
        <dbReference type="ARBA" id="ARBA00022984"/>
    </source>
</evidence>
<dbReference type="UniPathway" id="UPA00219"/>
<organism evidence="9 10">
    <name type="scientific">Persicirhabdus sediminis</name>
    <dbReference type="NCBI Taxonomy" id="454144"/>
    <lineage>
        <taxon>Bacteria</taxon>
        <taxon>Pseudomonadati</taxon>
        <taxon>Verrucomicrobiota</taxon>
        <taxon>Verrucomicrobiia</taxon>
        <taxon>Verrucomicrobiales</taxon>
        <taxon>Verrucomicrobiaceae</taxon>
        <taxon>Persicirhabdus</taxon>
    </lineage>
</organism>
<dbReference type="GO" id="GO:0008360">
    <property type="term" value="P:regulation of cell shape"/>
    <property type="evidence" value="ECO:0007669"/>
    <property type="project" value="UniProtKB-UniRule"/>
</dbReference>
<keyword evidence="4 7" id="KW-0133">Cell shape</keyword>
<dbReference type="GO" id="GO:0018104">
    <property type="term" value="P:peptidoglycan-protein cross-linking"/>
    <property type="evidence" value="ECO:0007669"/>
    <property type="project" value="TreeGrafter"/>
</dbReference>
<dbReference type="InterPro" id="IPR005490">
    <property type="entry name" value="LD_TPept_cat_dom"/>
</dbReference>
<keyword evidence="5 7" id="KW-0573">Peptidoglycan synthesis</keyword>
<accession>A0A8J7MEX7</accession>
<dbReference type="InterPro" id="IPR038063">
    <property type="entry name" value="Transpep_catalytic_dom"/>
</dbReference>
<dbReference type="PROSITE" id="PS51257">
    <property type="entry name" value="PROKAR_LIPOPROTEIN"/>
    <property type="match status" value="1"/>
</dbReference>
<keyword evidence="3" id="KW-0808">Transferase</keyword>
<evidence type="ECO:0000313" key="10">
    <source>
        <dbReference type="Proteomes" id="UP000624703"/>
    </source>
</evidence>
<dbReference type="PROSITE" id="PS52029">
    <property type="entry name" value="LD_TPASE"/>
    <property type="match status" value="1"/>
</dbReference>
<evidence type="ECO:0000256" key="4">
    <source>
        <dbReference type="ARBA" id="ARBA00022960"/>
    </source>
</evidence>
<gene>
    <name evidence="9" type="ORF">JIN82_09695</name>
</gene>
<feature type="domain" description="L,D-TPase catalytic" evidence="8">
    <location>
        <begin position="73"/>
        <end position="211"/>
    </location>
</feature>
<evidence type="ECO:0000256" key="3">
    <source>
        <dbReference type="ARBA" id="ARBA00022679"/>
    </source>
</evidence>
<reference evidence="9" key="1">
    <citation type="submission" date="2021-01" db="EMBL/GenBank/DDBJ databases">
        <title>Modified the classification status of verrucomicrobia.</title>
        <authorList>
            <person name="Feng X."/>
        </authorList>
    </citation>
    <scope>NUCLEOTIDE SEQUENCE</scope>
    <source>
        <strain evidence="9">_KCTC 22039</strain>
    </source>
</reference>
<evidence type="ECO:0000313" key="9">
    <source>
        <dbReference type="EMBL" id="MBK1791423.1"/>
    </source>
</evidence>
<dbReference type="GO" id="GO:0005576">
    <property type="term" value="C:extracellular region"/>
    <property type="evidence" value="ECO:0007669"/>
    <property type="project" value="TreeGrafter"/>
</dbReference>
<dbReference type="EMBL" id="JAENIM010000039">
    <property type="protein sequence ID" value="MBK1791423.1"/>
    <property type="molecule type" value="Genomic_DNA"/>
</dbReference>
<comment type="caution">
    <text evidence="9">The sequence shown here is derived from an EMBL/GenBank/DDBJ whole genome shotgun (WGS) entry which is preliminary data.</text>
</comment>
<keyword evidence="6 7" id="KW-0961">Cell wall biogenesis/degradation</keyword>
<feature type="active site" description="Nucleophile" evidence="7">
    <location>
        <position position="187"/>
    </location>
</feature>
<dbReference type="PANTHER" id="PTHR30582:SF2">
    <property type="entry name" value="L,D-TRANSPEPTIDASE YCIB-RELATED"/>
    <property type="match status" value="1"/>
</dbReference>
<dbReference type="PANTHER" id="PTHR30582">
    <property type="entry name" value="L,D-TRANSPEPTIDASE"/>
    <property type="match status" value="1"/>
</dbReference>
<evidence type="ECO:0000256" key="7">
    <source>
        <dbReference type="PROSITE-ProRule" id="PRU01373"/>
    </source>
</evidence>
<protein>
    <submittedName>
        <fullName evidence="9">L,D-transpeptidase</fullName>
    </submittedName>
</protein>
<dbReference type="CDD" id="cd16913">
    <property type="entry name" value="YkuD_like"/>
    <property type="match status" value="1"/>
</dbReference>
<dbReference type="Gene3D" id="2.40.440.10">
    <property type="entry name" value="L,D-transpeptidase catalytic domain-like"/>
    <property type="match status" value="1"/>
</dbReference>
<name>A0A8J7MEX7_9BACT</name>
<dbReference type="GO" id="GO:0016740">
    <property type="term" value="F:transferase activity"/>
    <property type="evidence" value="ECO:0007669"/>
    <property type="project" value="UniProtKB-KW"/>
</dbReference>
<dbReference type="SUPFAM" id="SSF141523">
    <property type="entry name" value="L,D-transpeptidase catalytic domain-like"/>
    <property type="match status" value="1"/>
</dbReference>
<dbReference type="Proteomes" id="UP000624703">
    <property type="component" value="Unassembled WGS sequence"/>
</dbReference>
<keyword evidence="10" id="KW-1185">Reference proteome</keyword>
<evidence type="ECO:0000256" key="6">
    <source>
        <dbReference type="ARBA" id="ARBA00023316"/>
    </source>
</evidence>
<dbReference type="AlphaFoldDB" id="A0A8J7MEX7"/>
<dbReference type="GO" id="GO:0071972">
    <property type="term" value="F:peptidoglycan L,D-transpeptidase activity"/>
    <property type="evidence" value="ECO:0007669"/>
    <property type="project" value="TreeGrafter"/>
</dbReference>
<evidence type="ECO:0000256" key="2">
    <source>
        <dbReference type="ARBA" id="ARBA00005992"/>
    </source>
</evidence>
<proteinExistence type="inferred from homology"/>
<dbReference type="GO" id="GO:0071555">
    <property type="term" value="P:cell wall organization"/>
    <property type="evidence" value="ECO:0007669"/>
    <property type="project" value="UniProtKB-UniRule"/>
</dbReference>
<comment type="similarity">
    <text evidence="2">Belongs to the YkuD family.</text>
</comment>
<evidence type="ECO:0000256" key="1">
    <source>
        <dbReference type="ARBA" id="ARBA00004752"/>
    </source>
</evidence>
<sequence length="211" mass="23455">MKLLIPVSAALTFASCSTPSTPNPNQKEVYKAVFVNPYQKGTYLHFRHSPEYSKTSRAYRNESVLAKTNGSNARIVIDLSNQRGRLYNGNEVAMDYAISSGKKKYPTPPGKYQVLEKLEKDKRSTLYGKIYDAEDNVVNSDATNGKDPIPEGGRFEGASMPYWMRISWDGIGMHRGRVPRYPASHGCIRTHSNSVSTVFSKVAKGTPVVVE</sequence>
<dbReference type="InterPro" id="IPR050979">
    <property type="entry name" value="LD-transpeptidase"/>
</dbReference>
<dbReference type="Pfam" id="PF03734">
    <property type="entry name" value="YkuD"/>
    <property type="match status" value="1"/>
</dbReference>
<comment type="pathway">
    <text evidence="1 7">Cell wall biogenesis; peptidoglycan biosynthesis.</text>
</comment>
<evidence type="ECO:0000259" key="8">
    <source>
        <dbReference type="PROSITE" id="PS52029"/>
    </source>
</evidence>